<dbReference type="Proteomes" id="UP000010420">
    <property type="component" value="Unassembled WGS sequence"/>
</dbReference>
<keyword evidence="5" id="KW-1185">Reference proteome</keyword>
<dbReference type="PATRIC" id="fig|545697.3.peg.204"/>
<dbReference type="EMBL" id="AMEZ01000007">
    <property type="protein sequence ID" value="EKY29500.1"/>
    <property type="molecule type" value="Genomic_DNA"/>
</dbReference>
<evidence type="ECO:0000313" key="5">
    <source>
        <dbReference type="Proteomes" id="UP000010420"/>
    </source>
</evidence>
<gene>
    <name evidence="4" type="ORF">HMPREF0216_00207</name>
</gene>
<dbReference type="Gene3D" id="3.30.420.590">
    <property type="match status" value="1"/>
</dbReference>
<dbReference type="AlphaFoldDB" id="L1QP64"/>
<feature type="transmembrane region" description="Helical" evidence="2">
    <location>
        <begin position="9"/>
        <end position="32"/>
    </location>
</feature>
<evidence type="ECO:0000256" key="2">
    <source>
        <dbReference type="SAM" id="Phobius"/>
    </source>
</evidence>
<dbReference type="PANTHER" id="PTHR33392">
    <property type="entry name" value="POLYISOPRENYL-TEICHOIC ACID--PEPTIDOGLYCAN TEICHOIC ACID TRANSFERASE TAGU"/>
    <property type="match status" value="1"/>
</dbReference>
<dbReference type="Pfam" id="PF03816">
    <property type="entry name" value="LytR_cpsA_psr"/>
    <property type="match status" value="1"/>
</dbReference>
<keyword evidence="2" id="KW-0812">Transmembrane</keyword>
<organism evidence="4 5">
    <name type="scientific">Clostridium celatum DSM 1785</name>
    <dbReference type="NCBI Taxonomy" id="545697"/>
    <lineage>
        <taxon>Bacteria</taxon>
        <taxon>Bacillati</taxon>
        <taxon>Bacillota</taxon>
        <taxon>Clostridia</taxon>
        <taxon>Eubacteriales</taxon>
        <taxon>Clostridiaceae</taxon>
        <taxon>Clostridium</taxon>
    </lineage>
</organism>
<comment type="similarity">
    <text evidence="1">Belongs to the LytR/CpsA/Psr (LCP) family.</text>
</comment>
<proteinExistence type="inferred from homology"/>
<feature type="domain" description="Cell envelope-related transcriptional attenuator" evidence="3">
    <location>
        <begin position="83"/>
        <end position="153"/>
    </location>
</feature>
<evidence type="ECO:0000313" key="4">
    <source>
        <dbReference type="EMBL" id="EKY29500.1"/>
    </source>
</evidence>
<evidence type="ECO:0000259" key="3">
    <source>
        <dbReference type="Pfam" id="PF03816"/>
    </source>
</evidence>
<comment type="caution">
    <text evidence="4">The sequence shown here is derived from an EMBL/GenBank/DDBJ whole genome shotgun (WGS) entry which is preliminary data.</text>
</comment>
<dbReference type="PANTHER" id="PTHR33392:SF6">
    <property type="entry name" value="POLYISOPRENYL-TEICHOIC ACID--PEPTIDOGLYCAN TEICHOIC ACID TRANSFERASE TAGU"/>
    <property type="match status" value="1"/>
</dbReference>
<dbReference type="HOGENOM" id="CLU_1674840_0_0_9"/>
<dbReference type="InterPro" id="IPR004474">
    <property type="entry name" value="LytR_CpsA_psr"/>
</dbReference>
<accession>L1QP64</accession>
<keyword evidence="2" id="KW-1133">Transmembrane helix</keyword>
<evidence type="ECO:0000256" key="1">
    <source>
        <dbReference type="ARBA" id="ARBA00006068"/>
    </source>
</evidence>
<dbReference type="eggNOG" id="COG1316">
    <property type="taxonomic scope" value="Bacteria"/>
</dbReference>
<name>L1QP64_9CLOT</name>
<dbReference type="STRING" id="545697.HMPREF0216_00207"/>
<dbReference type="InterPro" id="IPR050922">
    <property type="entry name" value="LytR/CpsA/Psr_CW_biosynth"/>
</dbReference>
<reference evidence="4 5" key="1">
    <citation type="submission" date="2012-05" db="EMBL/GenBank/DDBJ databases">
        <authorList>
            <person name="Weinstock G."/>
            <person name="Sodergren E."/>
            <person name="Lobos E.A."/>
            <person name="Fulton L."/>
            <person name="Fulton R."/>
            <person name="Courtney L."/>
            <person name="Fronick C."/>
            <person name="O'Laughlin M."/>
            <person name="Godfrey J."/>
            <person name="Wilson R.M."/>
            <person name="Miner T."/>
            <person name="Farmer C."/>
            <person name="Delehaunty K."/>
            <person name="Cordes M."/>
            <person name="Minx P."/>
            <person name="Tomlinson C."/>
            <person name="Chen J."/>
            <person name="Wollam A."/>
            <person name="Pepin K.H."/>
            <person name="Bhonagiri V."/>
            <person name="Zhang X."/>
            <person name="Suruliraj S."/>
            <person name="Warren W."/>
            <person name="Mitreva M."/>
            <person name="Mardis E.R."/>
            <person name="Wilson R.K."/>
        </authorList>
    </citation>
    <scope>NUCLEOTIDE SEQUENCE [LARGE SCALE GENOMIC DNA]</scope>
    <source>
        <strain evidence="4 5">DSM 1785</strain>
    </source>
</reference>
<sequence>MRMKKSTRIILLSISIVIGIIIIGIVATGFYAGSLLNKIEEVKIEKDNIGIKEEVQEKLKEYEGTIKNIALFGIDTDENGIGRSDAIMIATLDTEHKKLKITSIMRDSYVDIEGYGKDKLNHAYAYGGAELAMNTLNKNFDLNVEDFATVIFHHYLK</sequence>
<keyword evidence="2" id="KW-0472">Membrane</keyword>
<protein>
    <recommendedName>
        <fullName evidence="3">Cell envelope-related transcriptional attenuator domain-containing protein</fullName>
    </recommendedName>
</protein>